<keyword evidence="1" id="KW-0472">Membrane</keyword>
<protein>
    <submittedName>
        <fullName evidence="3">Uncharacterized protein</fullName>
    </submittedName>
</protein>
<reference evidence="3" key="1">
    <citation type="submission" date="2021-01" db="EMBL/GenBank/DDBJ databases">
        <title>Whole genome shotgun sequence of Rhizocola hellebori NBRC 109834.</title>
        <authorList>
            <person name="Komaki H."/>
            <person name="Tamura T."/>
        </authorList>
    </citation>
    <scope>NUCLEOTIDE SEQUENCE</scope>
    <source>
        <strain evidence="3">NBRC 109834</strain>
    </source>
</reference>
<keyword evidence="1" id="KW-0812">Transmembrane</keyword>
<dbReference type="AlphaFoldDB" id="A0A8J3VKH7"/>
<feature type="chain" id="PRO_5038490420" evidence="2">
    <location>
        <begin position="25"/>
        <end position="227"/>
    </location>
</feature>
<keyword evidence="1" id="KW-1133">Transmembrane helix</keyword>
<dbReference type="InterPro" id="IPR006311">
    <property type="entry name" value="TAT_signal"/>
</dbReference>
<dbReference type="Proteomes" id="UP000612899">
    <property type="component" value="Unassembled WGS sequence"/>
</dbReference>
<evidence type="ECO:0000313" key="3">
    <source>
        <dbReference type="EMBL" id="GIH09745.1"/>
    </source>
</evidence>
<dbReference type="EMBL" id="BONY01000075">
    <property type="protein sequence ID" value="GIH09745.1"/>
    <property type="molecule type" value="Genomic_DNA"/>
</dbReference>
<comment type="caution">
    <text evidence="3">The sequence shown here is derived from an EMBL/GenBank/DDBJ whole genome shotgun (WGS) entry which is preliminary data.</text>
</comment>
<evidence type="ECO:0000256" key="1">
    <source>
        <dbReference type="SAM" id="Phobius"/>
    </source>
</evidence>
<name>A0A8J3VKH7_9ACTN</name>
<dbReference type="PROSITE" id="PS51318">
    <property type="entry name" value="TAT"/>
    <property type="match status" value="1"/>
</dbReference>
<keyword evidence="2" id="KW-0732">Signal</keyword>
<keyword evidence="4" id="KW-1185">Reference proteome</keyword>
<feature type="signal peptide" evidence="2">
    <location>
        <begin position="1"/>
        <end position="24"/>
    </location>
</feature>
<feature type="transmembrane region" description="Helical" evidence="1">
    <location>
        <begin position="205"/>
        <end position="222"/>
    </location>
</feature>
<sequence>MMDRRKFVVGGSAAAVAVTLGAVAGGGVAGAEPTSAAEHARRVLDQVDVDAGLVNPDGLRRQFEQSYEAFLASAPRDPEANDLDAWIRSRMMGLCGTDSYVAALTEIPSTRSLLAFSFLVYSQNQDTPLPSLAQSMRTPTLLRILEPDFLPALVGQIDERSLASREFASALETSANELDRIFAEKLRGSAGRWGRAKSAPSNGDTAGYIAGVLIFIAFLYWIKGGLK</sequence>
<dbReference type="RefSeq" id="WP_203913476.1">
    <property type="nucleotide sequence ID" value="NZ_BONY01000075.1"/>
</dbReference>
<organism evidence="3 4">
    <name type="scientific">Rhizocola hellebori</name>
    <dbReference type="NCBI Taxonomy" id="1392758"/>
    <lineage>
        <taxon>Bacteria</taxon>
        <taxon>Bacillati</taxon>
        <taxon>Actinomycetota</taxon>
        <taxon>Actinomycetes</taxon>
        <taxon>Micromonosporales</taxon>
        <taxon>Micromonosporaceae</taxon>
        <taxon>Rhizocola</taxon>
    </lineage>
</organism>
<gene>
    <name evidence="3" type="ORF">Rhe02_78120</name>
</gene>
<proteinExistence type="predicted"/>
<evidence type="ECO:0000256" key="2">
    <source>
        <dbReference type="SAM" id="SignalP"/>
    </source>
</evidence>
<evidence type="ECO:0000313" key="4">
    <source>
        <dbReference type="Proteomes" id="UP000612899"/>
    </source>
</evidence>
<accession>A0A8J3VKH7</accession>